<dbReference type="PROSITE" id="PS50943">
    <property type="entry name" value="HTH_CROC1"/>
    <property type="match status" value="1"/>
</dbReference>
<dbReference type="AlphaFoldDB" id="A0A484HM94"/>
<dbReference type="GO" id="GO:0003677">
    <property type="term" value="F:DNA binding"/>
    <property type="evidence" value="ECO:0007669"/>
    <property type="project" value="InterPro"/>
</dbReference>
<dbReference type="EMBL" id="CAACVI010000023">
    <property type="protein sequence ID" value="VEN74411.1"/>
    <property type="molecule type" value="Genomic_DNA"/>
</dbReference>
<protein>
    <recommendedName>
        <fullName evidence="1">HTH cro/C1-type domain-containing protein</fullName>
    </recommendedName>
</protein>
<sequence length="175" mass="19694">MEKCCLCGADTEIIQDEPYHYDECGLDVALFGITQYRCPGCGESYASIPGVRKLNRFIGLHVCKNRKALLKPDEIRFLRKDLGLKAKELARTLGISPSTLSRWENGKKEIGEAYDRLMRSIYISSAFERSDLLICDGLINLFKDIPAKRNKITQPNAISLSPSEWLNNADEACFA</sequence>
<dbReference type="Gene3D" id="1.10.260.40">
    <property type="entry name" value="lambda repressor-like DNA-binding domains"/>
    <property type="match status" value="1"/>
</dbReference>
<gene>
    <name evidence="2" type="ORF">EPICR_30348</name>
</gene>
<dbReference type="SMART" id="SM00530">
    <property type="entry name" value="HTH_XRE"/>
    <property type="match status" value="1"/>
</dbReference>
<organism evidence="2">
    <name type="scientific">uncultured Desulfobacteraceae bacterium</name>
    <dbReference type="NCBI Taxonomy" id="218296"/>
    <lineage>
        <taxon>Bacteria</taxon>
        <taxon>Pseudomonadati</taxon>
        <taxon>Thermodesulfobacteriota</taxon>
        <taxon>Desulfobacteria</taxon>
        <taxon>Desulfobacterales</taxon>
        <taxon>Desulfobacteraceae</taxon>
        <taxon>environmental samples</taxon>
    </lineage>
</organism>
<accession>A0A484HM94</accession>
<evidence type="ECO:0000313" key="2">
    <source>
        <dbReference type="EMBL" id="VEN74411.1"/>
    </source>
</evidence>
<dbReference type="InterPro" id="IPR001387">
    <property type="entry name" value="Cro/C1-type_HTH"/>
</dbReference>
<feature type="domain" description="HTH cro/C1-type" evidence="1">
    <location>
        <begin position="75"/>
        <end position="110"/>
    </location>
</feature>
<dbReference type="SUPFAM" id="SSF47413">
    <property type="entry name" value="lambda repressor-like DNA-binding domains"/>
    <property type="match status" value="1"/>
</dbReference>
<proteinExistence type="predicted"/>
<dbReference type="InterPro" id="IPR010982">
    <property type="entry name" value="Lambda_DNA-bd_dom_sf"/>
</dbReference>
<dbReference type="Pfam" id="PF01381">
    <property type="entry name" value="HTH_3"/>
    <property type="match status" value="1"/>
</dbReference>
<evidence type="ECO:0000259" key="1">
    <source>
        <dbReference type="PROSITE" id="PS50943"/>
    </source>
</evidence>
<reference evidence="2" key="1">
    <citation type="submission" date="2019-01" db="EMBL/GenBank/DDBJ databases">
        <authorList>
            <consortium name="Genoscope - CEA"/>
            <person name="William W."/>
        </authorList>
    </citation>
    <scope>NUCLEOTIDE SEQUENCE</scope>
    <source>
        <strain evidence="2">CR-1</strain>
    </source>
</reference>
<dbReference type="InterPro" id="IPR022452">
    <property type="entry name" value="MqsA"/>
</dbReference>
<name>A0A484HM94_9BACT</name>
<dbReference type="CDD" id="cd00093">
    <property type="entry name" value="HTH_XRE"/>
    <property type="match status" value="1"/>
</dbReference>
<dbReference type="NCBIfam" id="TIGR03830">
    <property type="entry name" value="CxxCG_CxxCG_HTH"/>
    <property type="match status" value="1"/>
</dbReference>